<evidence type="ECO:0000313" key="2">
    <source>
        <dbReference type="EMBL" id="NIJ08925.1"/>
    </source>
</evidence>
<reference evidence="2 3" key="1">
    <citation type="submission" date="2020-03" db="EMBL/GenBank/DDBJ databases">
        <title>Genomic Encyclopedia of Type Strains, Phase III (KMG-III): the genomes of soil and plant-associated and newly described type strains.</title>
        <authorList>
            <person name="Whitman W."/>
        </authorList>
    </citation>
    <scope>NUCLEOTIDE SEQUENCE [LARGE SCALE GENOMIC DNA]</scope>
    <source>
        <strain evidence="2 3">CECT 8804</strain>
    </source>
</reference>
<dbReference type="PANTHER" id="PTHR45947">
    <property type="entry name" value="SULFOQUINOVOSYL TRANSFERASE SQD2"/>
    <property type="match status" value="1"/>
</dbReference>
<keyword evidence="3" id="KW-1185">Reference proteome</keyword>
<dbReference type="InterPro" id="IPR001296">
    <property type="entry name" value="Glyco_trans_1"/>
</dbReference>
<dbReference type="SUPFAM" id="SSF53756">
    <property type="entry name" value="UDP-Glycosyltransferase/glycogen phosphorylase"/>
    <property type="match status" value="1"/>
</dbReference>
<dbReference type="PANTHER" id="PTHR45947:SF15">
    <property type="entry name" value="TEICHURONIC ACID BIOSYNTHESIS GLYCOSYLTRANSFERASE TUAC-RELATED"/>
    <property type="match status" value="1"/>
</dbReference>
<sequence>MRIAYLVNRYPAVSHSFIRREILGLEALGHDVVRFSIRPVPGDLPDPADLRERERTRIVLDQGAGALIGTSLAMVFRRPGRFFKALRAAFAMAGYGLKPKLRHLAYLVEAAWLAKQMQGIDHLHAHFGTNPAAVARLVHILSGVPYSFTVHGPEEFDFPLGYALGQKIADAKFTVAISSFGRSQLMRWAAYRDWPKLQVVRCGVDEAFADAAVAPPQPAATLCCVARLSGQKGLPLLIEAAQLLRDRGVSFHLTLVGDGEMRSEIEAMIDRAGLGMMVTITGYLSAAGVREKIQTSRAMVLPSFAEGLPVVIMEALALGVPVLTTAIAGIPELVDAECGWIVPAGSVEALADAMATVLAEDPVRLRAMGEVGRARVLAMHDARANAAALAELIAR</sequence>
<dbReference type="InterPro" id="IPR050194">
    <property type="entry name" value="Glycosyltransferase_grp1"/>
</dbReference>
<organism evidence="2 3">
    <name type="scientific">Sphingomonas vulcanisoli</name>
    <dbReference type="NCBI Taxonomy" id="1658060"/>
    <lineage>
        <taxon>Bacteria</taxon>
        <taxon>Pseudomonadati</taxon>
        <taxon>Pseudomonadota</taxon>
        <taxon>Alphaproteobacteria</taxon>
        <taxon>Sphingomonadales</taxon>
        <taxon>Sphingomonadaceae</taxon>
        <taxon>Sphingomonas</taxon>
    </lineage>
</organism>
<evidence type="ECO:0000259" key="1">
    <source>
        <dbReference type="Pfam" id="PF00534"/>
    </source>
</evidence>
<dbReference type="Proteomes" id="UP000727456">
    <property type="component" value="Unassembled WGS sequence"/>
</dbReference>
<feature type="domain" description="Glycosyl transferase family 1" evidence="1">
    <location>
        <begin position="215"/>
        <end position="368"/>
    </location>
</feature>
<dbReference type="Pfam" id="PF00534">
    <property type="entry name" value="Glycos_transf_1"/>
    <property type="match status" value="1"/>
</dbReference>
<proteinExistence type="predicted"/>
<dbReference type="CDD" id="cd03801">
    <property type="entry name" value="GT4_PimA-like"/>
    <property type="match status" value="1"/>
</dbReference>
<gene>
    <name evidence="2" type="ORF">FHS31_002555</name>
</gene>
<evidence type="ECO:0000313" key="3">
    <source>
        <dbReference type="Proteomes" id="UP000727456"/>
    </source>
</evidence>
<accession>A0ABX0TX05</accession>
<name>A0ABX0TX05_9SPHN</name>
<comment type="caution">
    <text evidence="2">The sequence shown here is derived from an EMBL/GenBank/DDBJ whole genome shotgun (WGS) entry which is preliminary data.</text>
</comment>
<protein>
    <submittedName>
        <fullName evidence="2">Glycosyltransferase involved in cell wall biosynthesis</fullName>
    </submittedName>
</protein>
<dbReference type="EMBL" id="JAAOZC010000007">
    <property type="protein sequence ID" value="NIJ08925.1"/>
    <property type="molecule type" value="Genomic_DNA"/>
</dbReference>
<dbReference type="RefSeq" id="WP_167074065.1">
    <property type="nucleotide sequence ID" value="NZ_JAAOZC010000007.1"/>
</dbReference>
<dbReference type="Gene3D" id="3.40.50.2000">
    <property type="entry name" value="Glycogen Phosphorylase B"/>
    <property type="match status" value="2"/>
</dbReference>